<evidence type="ECO:0000256" key="2">
    <source>
        <dbReference type="ARBA" id="ARBA00004640"/>
    </source>
</evidence>
<dbReference type="SUPFAM" id="SSF64356">
    <property type="entry name" value="SNARE-like"/>
    <property type="match status" value="1"/>
</dbReference>
<proteinExistence type="inferred from homology"/>
<dbReference type="AlphaFoldDB" id="J7RQ76"/>
<dbReference type="GO" id="GO:0048203">
    <property type="term" value="P:vesicle targeting, trans-Golgi to endosome"/>
    <property type="evidence" value="ECO:0007669"/>
    <property type="project" value="EnsemblFungi"/>
</dbReference>
<gene>
    <name evidence="11" type="primary">KNAG0I01390</name>
    <name evidence="11" type="ordered locus">KNAG_0I01390</name>
</gene>
<dbReference type="InterPro" id="IPR011012">
    <property type="entry name" value="Longin-like_dom_sf"/>
</dbReference>
<protein>
    <recommendedName>
        <fullName evidence="9">AP complex subunit sigma</fullName>
    </recommendedName>
</protein>
<dbReference type="GO" id="GO:0035615">
    <property type="term" value="F:clathrin adaptor activity"/>
    <property type="evidence" value="ECO:0007669"/>
    <property type="project" value="InterPro"/>
</dbReference>
<evidence type="ECO:0000256" key="6">
    <source>
        <dbReference type="ARBA" id="ARBA00023034"/>
    </source>
</evidence>
<organism evidence="11 12">
    <name type="scientific">Huiozyma naganishii (strain ATCC MYA-139 / BCRC 22969 / CBS 8797 / KCTC 17520 / NBRC 10181 / NCYC 3082 / Yp74L-3)</name>
    <name type="common">Yeast</name>
    <name type="synonym">Kazachstania naganishii</name>
    <dbReference type="NCBI Taxonomy" id="1071383"/>
    <lineage>
        <taxon>Eukaryota</taxon>
        <taxon>Fungi</taxon>
        <taxon>Dikarya</taxon>
        <taxon>Ascomycota</taxon>
        <taxon>Saccharomycotina</taxon>
        <taxon>Saccharomycetes</taxon>
        <taxon>Saccharomycetales</taxon>
        <taxon>Saccharomycetaceae</taxon>
        <taxon>Huiozyma</taxon>
    </lineage>
</organism>
<evidence type="ECO:0000313" key="11">
    <source>
        <dbReference type="EMBL" id="CCK71928.1"/>
    </source>
</evidence>
<evidence type="ECO:0000256" key="4">
    <source>
        <dbReference type="ARBA" id="ARBA00022448"/>
    </source>
</evidence>
<keyword evidence="5 9" id="KW-0653">Protein transport</keyword>
<dbReference type="STRING" id="1071383.J7RQ76"/>
<evidence type="ECO:0000256" key="9">
    <source>
        <dbReference type="PIRNR" id="PIRNR015588"/>
    </source>
</evidence>
<dbReference type="eggNOG" id="KOG0934">
    <property type="taxonomic scope" value="Eukaryota"/>
</dbReference>
<keyword evidence="6" id="KW-0333">Golgi apparatus</keyword>
<dbReference type="EMBL" id="HE978322">
    <property type="protein sequence ID" value="CCK71928.1"/>
    <property type="molecule type" value="Genomic_DNA"/>
</dbReference>
<accession>J7RQ76</accession>
<dbReference type="InterPro" id="IPR044733">
    <property type="entry name" value="AP1_sigma"/>
</dbReference>
<evidence type="ECO:0000256" key="7">
    <source>
        <dbReference type="ARBA" id="ARBA00023136"/>
    </source>
</evidence>
<dbReference type="InterPro" id="IPR000804">
    <property type="entry name" value="Clathrin_sm-chain_CS"/>
</dbReference>
<keyword evidence="8" id="KW-0968">Cytoplasmic vesicle</keyword>
<comment type="similarity">
    <text evidence="3 9">Belongs to the adaptor complexes small subunit family.</text>
</comment>
<comment type="subcellular location">
    <subcellularLocation>
        <location evidence="2">Cytoplasmic vesicle</location>
        <location evidence="2">Clathrin-coated vesicle membrane</location>
    </subcellularLocation>
    <subcellularLocation>
        <location evidence="1">Golgi apparatus</location>
    </subcellularLocation>
</comment>
<dbReference type="CDD" id="cd14831">
    <property type="entry name" value="AP1_sigma"/>
    <property type="match status" value="1"/>
</dbReference>
<dbReference type="GO" id="GO:0006886">
    <property type="term" value="P:intracellular protein transport"/>
    <property type="evidence" value="ECO:0007669"/>
    <property type="project" value="UniProtKB-UniRule"/>
</dbReference>
<evidence type="ECO:0000259" key="10">
    <source>
        <dbReference type="Pfam" id="PF01217"/>
    </source>
</evidence>
<dbReference type="Pfam" id="PF01217">
    <property type="entry name" value="Clat_adaptor_s"/>
    <property type="match status" value="1"/>
</dbReference>
<dbReference type="InterPro" id="IPR016635">
    <property type="entry name" value="AP_complex_ssu"/>
</dbReference>
<evidence type="ECO:0000256" key="3">
    <source>
        <dbReference type="ARBA" id="ARBA00006972"/>
    </source>
</evidence>
<feature type="domain" description="AP complex mu/sigma subunit" evidence="10">
    <location>
        <begin position="4"/>
        <end position="145"/>
    </location>
</feature>
<dbReference type="PROSITE" id="PS00989">
    <property type="entry name" value="CLAT_ADAPTOR_S"/>
    <property type="match status" value="1"/>
</dbReference>
<dbReference type="OrthoDB" id="371463at2759"/>
<reference evidence="12" key="2">
    <citation type="submission" date="2012-08" db="EMBL/GenBank/DDBJ databases">
        <title>Genome sequence of Kazachstania naganishii.</title>
        <authorList>
            <person name="Gordon J.L."/>
            <person name="Armisen D."/>
            <person name="Proux-Wera E."/>
            <person name="OhEigeartaigh S.S."/>
            <person name="Byrne K.P."/>
            <person name="Wolfe K.H."/>
        </authorList>
    </citation>
    <scope>NUCLEOTIDE SEQUENCE [LARGE SCALE GENOMIC DNA]</scope>
    <source>
        <strain evidence="12">ATCC MYA-139 / BCRC 22969 / CBS 8797 / CCRC 22969 / KCTC 17520 / NBRC 10181 / NCYC 3082</strain>
    </source>
</reference>
<dbReference type="GO" id="GO:0005829">
    <property type="term" value="C:cytosol"/>
    <property type="evidence" value="ECO:0007669"/>
    <property type="project" value="GOC"/>
</dbReference>
<sequence>MSHIKYLLLVSRQGKVRLMKWYQPLTEKAKTKIINDLTPLILGRKPKMCNILDYSDHKVIYRRYASLYFIIGITPNVDNELLCLDLVHRYVETMDVYFGNVCELDIIFNFAKAYDILNEMVMCDGSLAESSKKEVLYAVQTMDGMDDNDKLEKVLS</sequence>
<dbReference type="PIRSF" id="PIRSF015588">
    <property type="entry name" value="AP_complex_sigma"/>
    <property type="match status" value="1"/>
</dbReference>
<name>J7RQ76_HUIN7</name>
<dbReference type="Gene3D" id="3.30.450.60">
    <property type="match status" value="1"/>
</dbReference>
<reference evidence="11 12" key="1">
    <citation type="journal article" date="2011" name="Proc. Natl. Acad. Sci. U.S.A.">
        <title>Evolutionary erosion of yeast sex chromosomes by mating-type switching accidents.</title>
        <authorList>
            <person name="Gordon J.L."/>
            <person name="Armisen D."/>
            <person name="Proux-Wera E."/>
            <person name="Oheigeartaigh S.S."/>
            <person name="Byrne K.P."/>
            <person name="Wolfe K.H."/>
        </authorList>
    </citation>
    <scope>NUCLEOTIDE SEQUENCE [LARGE SCALE GENOMIC DNA]</scope>
    <source>
        <strain evidence="12">ATCC MYA-139 / BCRC 22969 / CBS 8797 / CCRC 22969 / KCTC 17520 / NBRC 10181 / NCYC 3082</strain>
    </source>
</reference>
<dbReference type="GeneID" id="34527671"/>
<evidence type="ECO:0000256" key="1">
    <source>
        <dbReference type="ARBA" id="ARBA00004555"/>
    </source>
</evidence>
<keyword evidence="4 9" id="KW-0813">Transport</keyword>
<dbReference type="OMA" id="KAYHILD"/>
<dbReference type="Proteomes" id="UP000006310">
    <property type="component" value="Chromosome 9"/>
</dbReference>
<dbReference type="GO" id="GO:0030121">
    <property type="term" value="C:AP-1 adaptor complex"/>
    <property type="evidence" value="ECO:0007669"/>
    <property type="project" value="EnsemblFungi"/>
</dbReference>
<keyword evidence="7 9" id="KW-0472">Membrane</keyword>
<evidence type="ECO:0000256" key="5">
    <source>
        <dbReference type="ARBA" id="ARBA00022927"/>
    </source>
</evidence>
<keyword evidence="12" id="KW-1185">Reference proteome</keyword>
<dbReference type="GO" id="GO:0006896">
    <property type="term" value="P:Golgi to vacuole transport"/>
    <property type="evidence" value="ECO:0007669"/>
    <property type="project" value="EnsemblFungi"/>
</dbReference>
<evidence type="ECO:0000313" key="12">
    <source>
        <dbReference type="Proteomes" id="UP000006310"/>
    </source>
</evidence>
<dbReference type="InterPro" id="IPR022775">
    <property type="entry name" value="AP_mu_sigma_su"/>
</dbReference>
<dbReference type="HOGENOM" id="CLU_061221_0_0_1"/>
<dbReference type="RefSeq" id="XP_022466173.1">
    <property type="nucleotide sequence ID" value="XM_022609815.1"/>
</dbReference>
<dbReference type="FunFam" id="3.30.450.60:FF:000007">
    <property type="entry name" value="AP complex subunit sigma"/>
    <property type="match status" value="1"/>
</dbReference>
<evidence type="ECO:0000256" key="8">
    <source>
        <dbReference type="ARBA" id="ARBA00023329"/>
    </source>
</evidence>
<dbReference type="PANTHER" id="PTHR11753">
    <property type="entry name" value="ADAPTOR COMPLEXES SMALL SUBUNIT FAMILY"/>
    <property type="match status" value="1"/>
</dbReference>
<dbReference type="KEGG" id="kng:KNAG_0I01390"/>